<evidence type="ECO:0008006" key="4">
    <source>
        <dbReference type="Google" id="ProtNLM"/>
    </source>
</evidence>
<proteinExistence type="predicted"/>
<evidence type="ECO:0000256" key="1">
    <source>
        <dbReference type="SAM" id="SignalP"/>
    </source>
</evidence>
<keyword evidence="1" id="KW-0732">Signal</keyword>
<feature type="chain" id="PRO_5010722486" description="DUF4595 domain-containing protein" evidence="1">
    <location>
        <begin position="20"/>
        <end position="251"/>
    </location>
</feature>
<sequence length="251" mass="28925">MKLTLIYCYIFLLIIAASACKKDSAGDNASLRIISYTEDITAIGGRTVETYSVEYDAQNRITSVASTNKHGARTVYQYSAENSFTCDKYTDAVLLYHSVYFINNQSLIDSTWGREYKEAPYKSDTISGKFYYNEDKKLIKQKEFLNSTLVPPVLNRTINYQYDINGTLVKETADDYESSYAYEKENKNTVQLQPFYFPSNDQLPSHSYITRFGTTLETKHTYTFDDHKRVIGERAEQSDGRITILSYTYEK</sequence>
<dbReference type="PROSITE" id="PS51257">
    <property type="entry name" value="PROKAR_LIPOPROTEIN"/>
    <property type="match status" value="1"/>
</dbReference>
<dbReference type="EMBL" id="LVXG01000082">
    <property type="protein sequence ID" value="OQP38682.1"/>
    <property type="molecule type" value="Genomic_DNA"/>
</dbReference>
<feature type="signal peptide" evidence="1">
    <location>
        <begin position="1"/>
        <end position="19"/>
    </location>
</feature>
<protein>
    <recommendedName>
        <fullName evidence="4">DUF4595 domain-containing protein</fullName>
    </recommendedName>
</protein>
<organism evidence="2 3">
    <name type="scientific">Niastella yeongjuensis</name>
    <dbReference type="NCBI Taxonomy" id="354355"/>
    <lineage>
        <taxon>Bacteria</taxon>
        <taxon>Pseudomonadati</taxon>
        <taxon>Bacteroidota</taxon>
        <taxon>Chitinophagia</taxon>
        <taxon>Chitinophagales</taxon>
        <taxon>Chitinophagaceae</taxon>
        <taxon>Niastella</taxon>
    </lineage>
</organism>
<dbReference type="AlphaFoldDB" id="A0A1V9DXU9"/>
<dbReference type="RefSeq" id="WP_081204688.1">
    <property type="nucleotide sequence ID" value="NZ_FOCZ01000004.1"/>
</dbReference>
<dbReference type="Proteomes" id="UP000192610">
    <property type="component" value="Unassembled WGS sequence"/>
</dbReference>
<keyword evidence="3" id="KW-1185">Reference proteome</keyword>
<name>A0A1V9DXU9_9BACT</name>
<evidence type="ECO:0000313" key="3">
    <source>
        <dbReference type="Proteomes" id="UP000192610"/>
    </source>
</evidence>
<reference evidence="3" key="1">
    <citation type="submission" date="2016-04" db="EMBL/GenBank/DDBJ databases">
        <authorList>
            <person name="Chen L."/>
            <person name="Zhuang W."/>
            <person name="Wang G."/>
        </authorList>
    </citation>
    <scope>NUCLEOTIDE SEQUENCE [LARGE SCALE GENOMIC DNA]</scope>
    <source>
        <strain evidence="3">17621</strain>
    </source>
</reference>
<comment type="caution">
    <text evidence="2">The sequence shown here is derived from an EMBL/GenBank/DDBJ whole genome shotgun (WGS) entry which is preliminary data.</text>
</comment>
<gene>
    <name evidence="2" type="ORF">A4H97_18360</name>
</gene>
<dbReference type="OrthoDB" id="660108at2"/>
<accession>A0A1V9DXU9</accession>
<evidence type="ECO:0000313" key="2">
    <source>
        <dbReference type="EMBL" id="OQP38682.1"/>
    </source>
</evidence>